<reference evidence="2 3" key="1">
    <citation type="journal article" date="2012" name="J. Bacteriol.">
        <title>Draft genome sequence of Methanobacterium formicicum DSM 3637, an archaebacterium isolated from the methane producer amoeba Pelomyxa palustris.</title>
        <authorList>
            <person name="Gutierrez G."/>
        </authorList>
    </citation>
    <scope>NUCLEOTIDE SEQUENCE [LARGE SCALE GENOMIC DNA]</scope>
    <source>
        <strain evidence="3">DSM 3637 / PP1</strain>
    </source>
</reference>
<dbReference type="RefSeq" id="WP_004031773.1">
    <property type="nucleotide sequence ID" value="NZ_AMPO01000012.1"/>
</dbReference>
<gene>
    <name evidence="2" type="ORF">A994_11417</name>
</gene>
<comment type="caution">
    <text evidence="2">The sequence shown here is derived from an EMBL/GenBank/DDBJ whole genome shotgun (WGS) entry which is preliminary data.</text>
</comment>
<dbReference type="AlphaFoldDB" id="K2RPZ0"/>
<organism evidence="2 3">
    <name type="scientific">Methanobacterium formicicum (strain DSM 3637 / PP1)</name>
    <dbReference type="NCBI Taxonomy" id="1204725"/>
    <lineage>
        <taxon>Archaea</taxon>
        <taxon>Methanobacteriati</taxon>
        <taxon>Methanobacteriota</taxon>
        <taxon>Methanomada group</taxon>
        <taxon>Methanobacteria</taxon>
        <taxon>Methanobacteriales</taxon>
        <taxon>Methanobacteriaceae</taxon>
        <taxon>Methanobacterium</taxon>
    </lineage>
</organism>
<name>K2RPZ0_METFP</name>
<evidence type="ECO:0000313" key="3">
    <source>
        <dbReference type="Proteomes" id="UP000007360"/>
    </source>
</evidence>
<dbReference type="EMBL" id="AMPO01000012">
    <property type="protein sequence ID" value="EKF84800.1"/>
    <property type="molecule type" value="Genomic_DNA"/>
</dbReference>
<sequence length="206" mass="23283">MKASRILIEGWVTSFRYPAFISGFQPSLPVPPLSTIYGLISAAKGDLITPEDLSVGYIFTHRGKAVDLETIYELSGLKGKSNVIKREFLVDPKLYLYLDDPSYGKYFKNPHYPLLLGRSTDLVTVSQIKQVNLDERSNVQLGKTILPLGTEGAYGTIQALPTHFTDTIPRKAVGTKPFIMMNQFFDYTQECSYDEEMEWGIWFHKG</sequence>
<accession>K2RPZ0</accession>
<protein>
    <submittedName>
        <fullName evidence="2">CRISPR-associated protein Cas5 family</fullName>
    </submittedName>
</protein>
<dbReference type="NCBIfam" id="TIGR01895">
    <property type="entry name" value="cas_Cas5t"/>
    <property type="match status" value="1"/>
</dbReference>
<keyword evidence="3" id="KW-1185">Reference proteome</keyword>
<dbReference type="OrthoDB" id="85344at2157"/>
<dbReference type="Proteomes" id="UP000007360">
    <property type="component" value="Unassembled WGS sequence"/>
</dbReference>
<dbReference type="GO" id="GO:0051607">
    <property type="term" value="P:defense response to virus"/>
    <property type="evidence" value="ECO:0007669"/>
    <property type="project" value="UniProtKB-KW"/>
</dbReference>
<dbReference type="PATRIC" id="fig|1204725.3.peg.2293"/>
<proteinExistence type="predicted"/>
<dbReference type="CDD" id="cd09693">
    <property type="entry name" value="Cas5_I"/>
    <property type="match status" value="1"/>
</dbReference>
<dbReference type="NCBIfam" id="TIGR02593">
    <property type="entry name" value="CRISPR_cas5"/>
    <property type="match status" value="1"/>
</dbReference>
<evidence type="ECO:0000313" key="2">
    <source>
        <dbReference type="EMBL" id="EKF84800.1"/>
    </source>
</evidence>
<keyword evidence="1" id="KW-0051">Antiviral defense</keyword>
<dbReference type="InterPro" id="IPR013337">
    <property type="entry name" value="CRISPR-assoc_prot_Cas5_Tneap"/>
</dbReference>
<dbReference type="InterPro" id="IPR013422">
    <property type="entry name" value="CRISPR-assoc_prot_Cas5_N"/>
</dbReference>
<evidence type="ECO:0000256" key="1">
    <source>
        <dbReference type="ARBA" id="ARBA00023118"/>
    </source>
</evidence>